<feature type="chain" id="PRO_5012672912" description="F5/8 type C domain-containing protein" evidence="1">
    <location>
        <begin position="29"/>
        <end position="535"/>
    </location>
</feature>
<dbReference type="AlphaFoldDB" id="A0A266Q866"/>
<sequence length="535" mass="58292">MKTLFATPLIKISILIFAAIFLSNPANAQQVCNAFVGGSCTQINAMYVKLDSTSRISGVLGNTAAENAMLKFARDNGINYLIMYDLQGLAANSTRTTQLASLISRAKTQYGIQQVGAALAESQFADNIVAYNNSHATNERIDVLNVEREFWRSTTNRAGEFDTTINILNYFKTVAVANNLITEIYIGWITATEGVRLGDSVDRVLVHYYRQTDTDIINYGVERLQYLAGASRKVKVIPIFSNEGPTTTDDAETYFMGNWLATNPNDKAYKTWLSGYDTITANWKNNIEIIGSNWFLYNHFPAIYASKPNHITNNPVNQTACVGQTKTFTVASSATNKTYCWLKNGKCLADGGNVSGARTASLSISNITTQDFASYAARVISYDSANPTSYTSNAASLTAGTSCSGSSTNLALNKSVTASSFIAAGYEPAKVVDGNSTTTRWASAYSGTQWIQVDLGTITSVNRVKLTWDPAYAIDYQILISSNGSNWTTLRSITGNTSLINDHSGLNGSGRYIRINGTTKALPAWGFSMYELEVY</sequence>
<dbReference type="RefSeq" id="WP_094983439.1">
    <property type="nucleotide sequence ID" value="NZ_NHNI01000001.1"/>
</dbReference>
<name>A0A266Q866_9GAMM</name>
<dbReference type="InterPro" id="IPR036179">
    <property type="entry name" value="Ig-like_dom_sf"/>
</dbReference>
<evidence type="ECO:0000313" key="4">
    <source>
        <dbReference type="Proteomes" id="UP000216101"/>
    </source>
</evidence>
<evidence type="ECO:0000259" key="2">
    <source>
        <dbReference type="PROSITE" id="PS50022"/>
    </source>
</evidence>
<evidence type="ECO:0000256" key="1">
    <source>
        <dbReference type="SAM" id="SignalP"/>
    </source>
</evidence>
<dbReference type="Gene3D" id="2.60.40.10">
    <property type="entry name" value="Immunoglobulins"/>
    <property type="match status" value="1"/>
</dbReference>
<dbReference type="EMBL" id="NHNI01000001">
    <property type="protein sequence ID" value="OZY85559.1"/>
    <property type="molecule type" value="Genomic_DNA"/>
</dbReference>
<dbReference type="InterPro" id="IPR000421">
    <property type="entry name" value="FA58C"/>
</dbReference>
<evidence type="ECO:0000313" key="3">
    <source>
        <dbReference type="EMBL" id="OZY85559.1"/>
    </source>
</evidence>
<keyword evidence="1" id="KW-0732">Signal</keyword>
<dbReference type="SUPFAM" id="SSF49785">
    <property type="entry name" value="Galactose-binding domain-like"/>
    <property type="match status" value="1"/>
</dbReference>
<gene>
    <name evidence="3" type="ORF">CBP51_00455</name>
</gene>
<organism evidence="3 4">
    <name type="scientific">Cellvibrio mixtus</name>
    <dbReference type="NCBI Taxonomy" id="39650"/>
    <lineage>
        <taxon>Bacteria</taxon>
        <taxon>Pseudomonadati</taxon>
        <taxon>Pseudomonadota</taxon>
        <taxon>Gammaproteobacteria</taxon>
        <taxon>Cellvibrionales</taxon>
        <taxon>Cellvibrionaceae</taxon>
        <taxon>Cellvibrio</taxon>
    </lineage>
</organism>
<feature type="domain" description="F5/8 type C" evidence="2">
    <location>
        <begin position="399"/>
        <end position="535"/>
    </location>
</feature>
<dbReference type="PROSITE" id="PS50022">
    <property type="entry name" value="FA58C_3"/>
    <property type="match status" value="1"/>
</dbReference>
<dbReference type="InterPro" id="IPR013783">
    <property type="entry name" value="Ig-like_fold"/>
</dbReference>
<dbReference type="Pfam" id="PF00754">
    <property type="entry name" value="F5_F8_type_C"/>
    <property type="match status" value="1"/>
</dbReference>
<reference evidence="4" key="1">
    <citation type="submission" date="2017-05" db="EMBL/GenBank/DDBJ databases">
        <authorList>
            <person name="Barney B.M."/>
        </authorList>
    </citation>
    <scope>NUCLEOTIDE SEQUENCE [LARGE SCALE GENOMIC DNA]</scope>
    <source>
        <strain evidence="4">PSBB022</strain>
    </source>
</reference>
<protein>
    <recommendedName>
        <fullName evidence="2">F5/8 type C domain-containing protein</fullName>
    </recommendedName>
</protein>
<dbReference type="InterPro" id="IPR008979">
    <property type="entry name" value="Galactose-bd-like_sf"/>
</dbReference>
<dbReference type="Proteomes" id="UP000216101">
    <property type="component" value="Unassembled WGS sequence"/>
</dbReference>
<accession>A0A266Q866</accession>
<feature type="signal peptide" evidence="1">
    <location>
        <begin position="1"/>
        <end position="28"/>
    </location>
</feature>
<comment type="caution">
    <text evidence="3">The sequence shown here is derived from an EMBL/GenBank/DDBJ whole genome shotgun (WGS) entry which is preliminary data.</text>
</comment>
<dbReference type="STRING" id="1209072.GCA_000766945_00190"/>
<keyword evidence="4" id="KW-1185">Reference proteome</keyword>
<dbReference type="Gene3D" id="2.60.120.260">
    <property type="entry name" value="Galactose-binding domain-like"/>
    <property type="match status" value="1"/>
</dbReference>
<proteinExistence type="predicted"/>
<dbReference type="SUPFAM" id="SSF48726">
    <property type="entry name" value="Immunoglobulin"/>
    <property type="match status" value="1"/>
</dbReference>